<dbReference type="PROSITE" id="PS51186">
    <property type="entry name" value="GNAT"/>
    <property type="match status" value="1"/>
</dbReference>
<feature type="domain" description="N-acetyltransferase" evidence="3">
    <location>
        <begin position="26"/>
        <end position="167"/>
    </location>
</feature>
<dbReference type="PANTHER" id="PTHR43800">
    <property type="entry name" value="PEPTIDYL-LYSINE N-ACETYLTRANSFERASE YJAB"/>
    <property type="match status" value="1"/>
</dbReference>
<keyword evidence="2 4" id="KW-0012">Acyltransferase</keyword>
<dbReference type="Proteomes" id="UP000515598">
    <property type="component" value="Chromosome"/>
</dbReference>
<dbReference type="InterPro" id="IPR016181">
    <property type="entry name" value="Acyl_CoA_acyltransferase"/>
</dbReference>
<dbReference type="CDD" id="cd04301">
    <property type="entry name" value="NAT_SF"/>
    <property type="match status" value="1"/>
</dbReference>
<evidence type="ECO:0000313" key="5">
    <source>
        <dbReference type="Proteomes" id="UP000515598"/>
    </source>
</evidence>
<dbReference type="NCBIfam" id="NF007807">
    <property type="entry name" value="PRK10514.1"/>
    <property type="match status" value="1"/>
</dbReference>
<keyword evidence="1 4" id="KW-0808">Transferase</keyword>
<evidence type="ECO:0000313" key="4">
    <source>
        <dbReference type="EMBL" id="QNG76438.1"/>
    </source>
</evidence>
<sequence>MNPLLQARPENFILRIPVKHLGEPMTTLRPSRADDGTALVDLWRRAVDATHDFLSTDDRQAIEAEVAGFLPQAPMTVAVDAQDRPVGFMLIDGAHMEALFIDPDVRGTGIGRHLLQHALALHPQLSTDVNEQNAQAVGFYLRMGFVETGRSLLDSQGRPYPLIHLRYNG</sequence>
<proteinExistence type="predicted"/>
<dbReference type="PANTHER" id="PTHR43800:SF1">
    <property type="entry name" value="PEPTIDYL-LYSINE N-ACETYLTRANSFERASE YJAB"/>
    <property type="match status" value="1"/>
</dbReference>
<evidence type="ECO:0000256" key="1">
    <source>
        <dbReference type="ARBA" id="ARBA00022679"/>
    </source>
</evidence>
<reference evidence="4 5" key="1">
    <citation type="submission" date="2020-08" db="EMBL/GenBank/DDBJ databases">
        <title>Phenotypic and transcriptomic analysis of seven clinical Stenotrophomonas maltophilia isolates identify a small set of shared and commonly regulated genes involved in biofilm lifestyle.</title>
        <authorList>
            <person name="Alio I."/>
            <person name="Gudzuhn M."/>
            <person name="Streit W."/>
        </authorList>
    </citation>
    <scope>NUCLEOTIDE SEQUENCE [LARGE SCALE GENOMIC DNA]</scope>
    <source>
        <strain evidence="4 5">UHH_SKK55</strain>
    </source>
</reference>
<dbReference type="EC" id="2.3.1.-" evidence="4"/>
<dbReference type="Gene3D" id="3.40.630.30">
    <property type="match status" value="1"/>
</dbReference>
<evidence type="ECO:0000256" key="2">
    <source>
        <dbReference type="ARBA" id="ARBA00023315"/>
    </source>
</evidence>
<dbReference type="GO" id="GO:0016747">
    <property type="term" value="F:acyltransferase activity, transferring groups other than amino-acyl groups"/>
    <property type="evidence" value="ECO:0007669"/>
    <property type="project" value="InterPro"/>
</dbReference>
<gene>
    <name evidence="4" type="ORF">GPNADHDJ_00609</name>
</gene>
<protein>
    <submittedName>
        <fullName evidence="4">Acetyltransferase</fullName>
        <ecNumber evidence="4">2.3.1.-</ecNumber>
    </submittedName>
</protein>
<dbReference type="Pfam" id="PF13673">
    <property type="entry name" value="Acetyltransf_10"/>
    <property type="match status" value="1"/>
</dbReference>
<organism evidence="4 5">
    <name type="scientific">Stenotrophomonas maltophilia</name>
    <name type="common">Pseudomonas maltophilia</name>
    <name type="synonym">Xanthomonas maltophilia</name>
    <dbReference type="NCBI Taxonomy" id="40324"/>
    <lineage>
        <taxon>Bacteria</taxon>
        <taxon>Pseudomonadati</taxon>
        <taxon>Pseudomonadota</taxon>
        <taxon>Gammaproteobacteria</taxon>
        <taxon>Lysobacterales</taxon>
        <taxon>Lysobacteraceae</taxon>
        <taxon>Stenotrophomonas</taxon>
        <taxon>Stenotrophomonas maltophilia group</taxon>
    </lineage>
</organism>
<dbReference type="InterPro" id="IPR000182">
    <property type="entry name" value="GNAT_dom"/>
</dbReference>
<accession>A0AAX1I9P7</accession>
<dbReference type="SUPFAM" id="SSF55729">
    <property type="entry name" value="Acyl-CoA N-acyltransferases (Nat)"/>
    <property type="match status" value="1"/>
</dbReference>
<name>A0AAX1I9P7_STEMA</name>
<dbReference type="AlphaFoldDB" id="A0AAX1I9P7"/>
<dbReference type="EMBL" id="CP060025">
    <property type="protein sequence ID" value="QNG76438.1"/>
    <property type="molecule type" value="Genomic_DNA"/>
</dbReference>
<evidence type="ECO:0000259" key="3">
    <source>
        <dbReference type="PROSITE" id="PS51186"/>
    </source>
</evidence>